<dbReference type="STRING" id="995060.SAMN04487904_102511"/>
<keyword evidence="9" id="KW-1185">Reference proteome</keyword>
<dbReference type="InterPro" id="IPR011701">
    <property type="entry name" value="MFS"/>
</dbReference>
<gene>
    <name evidence="8" type="ORF">SAMN04487904_102511</name>
</gene>
<dbReference type="Proteomes" id="UP000199165">
    <property type="component" value="Unassembled WGS sequence"/>
</dbReference>
<feature type="transmembrane region" description="Helical" evidence="6">
    <location>
        <begin position="328"/>
        <end position="350"/>
    </location>
</feature>
<feature type="transmembrane region" description="Helical" evidence="6">
    <location>
        <begin position="140"/>
        <end position="160"/>
    </location>
</feature>
<keyword evidence="4 6" id="KW-1133">Transmembrane helix</keyword>
<sequence length="405" mass="41534">MRQGDLVYLRIVGLIVAIFGVGTSELMPSGMLEQLAGGLDISLATAGLSVTVYALTMAVGGPLVSAATTAMTRKRILLFLLGIFVLGNGIIAVAPGYAVVLVGRVLTALTHGTFMAVSVVTAGSMVPAHKSGSAVAGVQLGINLATVLGVPFGTLLAQRLSWRSSFAAVCVIAVLAAVLIMITVPDSGTPESSSVRSEVRAFSRWNVVTTVVATVLCSAGMFTIITYLAPLLTRGTGFPAEVVPLLLLGYGAGSVIGNSVGGKLADKSLSAATAVLSGSLTLTCLLCWLGTFSRSAMIPVLLVFALVTFALIPCLQTRVVKTAEEAPTLSLTVNMSAFGLGAAIGSWYGGKIIELGVGVRTVPIGAAVLAIAGMSVIVITVLLERRKTDASRADSRNRTAEKEVI</sequence>
<dbReference type="CDD" id="cd17324">
    <property type="entry name" value="MFS_NepI_like"/>
    <property type="match status" value="1"/>
</dbReference>
<organism evidence="8 9">
    <name type="scientific">Actinopolyspora righensis</name>
    <dbReference type="NCBI Taxonomy" id="995060"/>
    <lineage>
        <taxon>Bacteria</taxon>
        <taxon>Bacillati</taxon>
        <taxon>Actinomycetota</taxon>
        <taxon>Actinomycetes</taxon>
        <taxon>Actinopolysporales</taxon>
        <taxon>Actinopolysporaceae</taxon>
        <taxon>Actinopolyspora</taxon>
        <taxon>Actinopolyspora alba group</taxon>
    </lineage>
</organism>
<reference evidence="9" key="1">
    <citation type="submission" date="2016-10" db="EMBL/GenBank/DDBJ databases">
        <authorList>
            <person name="Varghese N."/>
            <person name="Submissions S."/>
        </authorList>
    </citation>
    <scope>NUCLEOTIDE SEQUENCE [LARGE SCALE GENOMIC DNA]</scope>
    <source>
        <strain evidence="9">DSM 45501</strain>
    </source>
</reference>
<feature type="transmembrane region" description="Helical" evidence="6">
    <location>
        <begin position="362"/>
        <end position="383"/>
    </location>
</feature>
<dbReference type="SUPFAM" id="SSF103473">
    <property type="entry name" value="MFS general substrate transporter"/>
    <property type="match status" value="1"/>
</dbReference>
<evidence type="ECO:0000256" key="4">
    <source>
        <dbReference type="ARBA" id="ARBA00022989"/>
    </source>
</evidence>
<dbReference type="RefSeq" id="WP_139235152.1">
    <property type="nucleotide sequence ID" value="NZ_FPAT01000002.1"/>
</dbReference>
<evidence type="ECO:0000313" key="9">
    <source>
        <dbReference type="Proteomes" id="UP000199165"/>
    </source>
</evidence>
<dbReference type="InterPro" id="IPR020846">
    <property type="entry name" value="MFS_dom"/>
</dbReference>
<dbReference type="InterPro" id="IPR050189">
    <property type="entry name" value="MFS_Efflux_Transporters"/>
</dbReference>
<evidence type="ECO:0000259" key="7">
    <source>
        <dbReference type="PROSITE" id="PS50850"/>
    </source>
</evidence>
<feature type="transmembrane region" description="Helical" evidence="6">
    <location>
        <begin position="108"/>
        <end position="128"/>
    </location>
</feature>
<dbReference type="InterPro" id="IPR036259">
    <property type="entry name" value="MFS_trans_sf"/>
</dbReference>
<evidence type="ECO:0000256" key="6">
    <source>
        <dbReference type="SAM" id="Phobius"/>
    </source>
</evidence>
<dbReference type="Pfam" id="PF07690">
    <property type="entry name" value="MFS_1"/>
    <property type="match status" value="1"/>
</dbReference>
<accession>A0A1I6YG02</accession>
<dbReference type="GO" id="GO:0005886">
    <property type="term" value="C:plasma membrane"/>
    <property type="evidence" value="ECO:0007669"/>
    <property type="project" value="UniProtKB-SubCell"/>
</dbReference>
<dbReference type="PANTHER" id="PTHR43124">
    <property type="entry name" value="PURINE EFFLUX PUMP PBUE"/>
    <property type="match status" value="1"/>
</dbReference>
<dbReference type="PROSITE" id="PS50850">
    <property type="entry name" value="MFS"/>
    <property type="match status" value="1"/>
</dbReference>
<keyword evidence="3 6" id="KW-0812">Transmembrane</keyword>
<feature type="transmembrane region" description="Helical" evidence="6">
    <location>
        <begin position="272"/>
        <end position="291"/>
    </location>
</feature>
<feature type="transmembrane region" description="Helical" evidence="6">
    <location>
        <begin position="297"/>
        <end position="316"/>
    </location>
</feature>
<comment type="subcellular location">
    <subcellularLocation>
        <location evidence="1">Cell membrane</location>
        <topology evidence="1">Multi-pass membrane protein</topology>
    </subcellularLocation>
</comment>
<feature type="domain" description="Major facilitator superfamily (MFS) profile" evidence="7">
    <location>
        <begin position="6"/>
        <end position="387"/>
    </location>
</feature>
<dbReference type="AlphaFoldDB" id="A0A1I6YG02"/>
<feature type="transmembrane region" description="Helical" evidence="6">
    <location>
        <begin position="76"/>
        <end position="102"/>
    </location>
</feature>
<dbReference type="PANTHER" id="PTHR43124:SF3">
    <property type="entry name" value="CHLORAMPHENICOL EFFLUX PUMP RV0191"/>
    <property type="match status" value="1"/>
</dbReference>
<keyword evidence="5 6" id="KW-0472">Membrane</keyword>
<feature type="transmembrane region" description="Helical" evidence="6">
    <location>
        <begin position="43"/>
        <end position="64"/>
    </location>
</feature>
<feature type="transmembrane region" description="Helical" evidence="6">
    <location>
        <begin position="205"/>
        <end position="230"/>
    </location>
</feature>
<evidence type="ECO:0000256" key="1">
    <source>
        <dbReference type="ARBA" id="ARBA00004651"/>
    </source>
</evidence>
<evidence type="ECO:0000313" key="8">
    <source>
        <dbReference type="EMBL" id="SFT49456.1"/>
    </source>
</evidence>
<dbReference type="EMBL" id="FPAT01000002">
    <property type="protein sequence ID" value="SFT49456.1"/>
    <property type="molecule type" value="Genomic_DNA"/>
</dbReference>
<dbReference type="GO" id="GO:0022857">
    <property type="term" value="F:transmembrane transporter activity"/>
    <property type="evidence" value="ECO:0007669"/>
    <property type="project" value="InterPro"/>
</dbReference>
<evidence type="ECO:0000256" key="3">
    <source>
        <dbReference type="ARBA" id="ARBA00022692"/>
    </source>
</evidence>
<feature type="transmembrane region" description="Helical" evidence="6">
    <location>
        <begin position="7"/>
        <end position="23"/>
    </location>
</feature>
<proteinExistence type="predicted"/>
<keyword evidence="2" id="KW-1003">Cell membrane</keyword>
<dbReference type="Gene3D" id="1.20.1250.20">
    <property type="entry name" value="MFS general substrate transporter like domains"/>
    <property type="match status" value="2"/>
</dbReference>
<feature type="transmembrane region" description="Helical" evidence="6">
    <location>
        <begin position="242"/>
        <end position="260"/>
    </location>
</feature>
<evidence type="ECO:0000256" key="5">
    <source>
        <dbReference type="ARBA" id="ARBA00023136"/>
    </source>
</evidence>
<protein>
    <submittedName>
        <fullName evidence="8">MFS transporter, DHA1 family, arabinose polymer transporter</fullName>
    </submittedName>
</protein>
<feature type="transmembrane region" description="Helical" evidence="6">
    <location>
        <begin position="166"/>
        <end position="184"/>
    </location>
</feature>
<evidence type="ECO:0000256" key="2">
    <source>
        <dbReference type="ARBA" id="ARBA00022475"/>
    </source>
</evidence>
<name>A0A1I6YG02_9ACTN</name>